<dbReference type="AlphaFoldDB" id="A0A2K4FDT9"/>
<proteinExistence type="predicted"/>
<protein>
    <submittedName>
        <fullName evidence="1">Uncharacterized protein</fullName>
    </submittedName>
</protein>
<dbReference type="PROSITE" id="PS51257">
    <property type="entry name" value="PROKAR_LIPOPROTEIN"/>
    <property type="match status" value="1"/>
</dbReference>
<evidence type="ECO:0000313" key="2">
    <source>
        <dbReference type="Proteomes" id="UP000242712"/>
    </source>
</evidence>
<comment type="caution">
    <text evidence="1">The sequence shown here is derived from an EMBL/GenBank/DDBJ whole genome shotgun (WGS) entry which is preliminary data.</text>
</comment>
<gene>
    <name evidence="1" type="ORF">CD039_01860</name>
</gene>
<sequence length="179" mass="20756">MIMKKTAGILLASALLLGACGTSEKEQHEKYQKALRTFVDKDMDNFNKFQKDTRTLKNSELVEELSKTRKSFEKDRDEFDKSTKNIEGTKDQEKLAKNFRNLNKETDKMLKSMKNKTQELSDGDLTEPEYSREIIDITKDYQEKAKPKDENKIDSKSVKKILGDDVYKKAEDLVDESEK</sequence>
<dbReference type="EMBL" id="PPPX01000001">
    <property type="protein sequence ID" value="POA09520.1"/>
    <property type="molecule type" value="Genomic_DNA"/>
</dbReference>
<organism evidence="1 2">
    <name type="scientific">Staphylococcus argensis</name>
    <dbReference type="NCBI Taxonomy" id="1607738"/>
    <lineage>
        <taxon>Bacteria</taxon>
        <taxon>Bacillati</taxon>
        <taxon>Bacillota</taxon>
        <taxon>Bacilli</taxon>
        <taxon>Bacillales</taxon>
        <taxon>Staphylococcaceae</taxon>
        <taxon>Staphylococcus</taxon>
    </lineage>
</organism>
<keyword evidence="2" id="KW-1185">Reference proteome</keyword>
<dbReference type="Proteomes" id="UP000242712">
    <property type="component" value="Unassembled WGS sequence"/>
</dbReference>
<accession>A0A2K4FDT9</accession>
<evidence type="ECO:0000313" key="1">
    <source>
        <dbReference type="EMBL" id="POA09520.1"/>
    </source>
</evidence>
<name>A0A2K4FDT9_9STAP</name>
<reference evidence="1 2" key="1">
    <citation type="submission" date="2017-08" db="EMBL/GenBank/DDBJ databases">
        <title>Draft genome sequences of 64 type strains of genus Staph aureus.</title>
        <authorList>
            <person name="Cole K."/>
            <person name="Golubchik T."/>
            <person name="Russell J."/>
            <person name="Foster D."/>
            <person name="Llewelyn M."/>
            <person name="Wilson D."/>
            <person name="Crook D."/>
            <person name="Paul J."/>
        </authorList>
    </citation>
    <scope>NUCLEOTIDE SEQUENCE [LARGE SCALE GENOMIC DNA]</scope>
    <source>
        <strain evidence="1 2">DSM 29875</strain>
    </source>
</reference>